<feature type="chain" id="PRO_5017316029" evidence="1">
    <location>
        <begin position="20"/>
        <end position="154"/>
    </location>
</feature>
<evidence type="ECO:0000313" key="3">
    <source>
        <dbReference type="Proteomes" id="UP000266673"/>
    </source>
</evidence>
<gene>
    <name evidence="2" type="ORF">C2G38_111333</name>
</gene>
<reference evidence="2 3" key="1">
    <citation type="submission" date="2018-06" db="EMBL/GenBank/DDBJ databases">
        <title>Comparative genomics reveals the genomic features of Rhizophagus irregularis, R. cerebriforme, R. diaphanum and Gigaspora rosea, and their symbiotic lifestyle signature.</title>
        <authorList>
            <person name="Morin E."/>
            <person name="San Clemente H."/>
            <person name="Chen E.C.H."/>
            <person name="De La Providencia I."/>
            <person name="Hainaut M."/>
            <person name="Kuo A."/>
            <person name="Kohler A."/>
            <person name="Murat C."/>
            <person name="Tang N."/>
            <person name="Roy S."/>
            <person name="Loubradou J."/>
            <person name="Henrissat B."/>
            <person name="Grigoriev I.V."/>
            <person name="Corradi N."/>
            <person name="Roux C."/>
            <person name="Martin F.M."/>
        </authorList>
    </citation>
    <scope>NUCLEOTIDE SEQUENCE [LARGE SCALE GENOMIC DNA]</scope>
    <source>
        <strain evidence="2 3">DAOM 194757</strain>
    </source>
</reference>
<evidence type="ECO:0000313" key="2">
    <source>
        <dbReference type="EMBL" id="RIB11395.1"/>
    </source>
</evidence>
<keyword evidence="3" id="KW-1185">Reference proteome</keyword>
<protein>
    <submittedName>
        <fullName evidence="2">Uncharacterized protein</fullName>
    </submittedName>
</protein>
<keyword evidence="1" id="KW-0732">Signal</keyword>
<dbReference type="AlphaFoldDB" id="A0A397UMC7"/>
<organism evidence="2 3">
    <name type="scientific">Gigaspora rosea</name>
    <dbReference type="NCBI Taxonomy" id="44941"/>
    <lineage>
        <taxon>Eukaryota</taxon>
        <taxon>Fungi</taxon>
        <taxon>Fungi incertae sedis</taxon>
        <taxon>Mucoromycota</taxon>
        <taxon>Glomeromycotina</taxon>
        <taxon>Glomeromycetes</taxon>
        <taxon>Diversisporales</taxon>
        <taxon>Gigasporaceae</taxon>
        <taxon>Gigaspora</taxon>
    </lineage>
</organism>
<dbReference type="OrthoDB" id="2361256at2759"/>
<name>A0A397UMC7_9GLOM</name>
<feature type="signal peptide" evidence="1">
    <location>
        <begin position="1"/>
        <end position="19"/>
    </location>
</feature>
<proteinExistence type="predicted"/>
<dbReference type="EMBL" id="QKWP01001138">
    <property type="protein sequence ID" value="RIB11395.1"/>
    <property type="molecule type" value="Genomic_DNA"/>
</dbReference>
<evidence type="ECO:0000256" key="1">
    <source>
        <dbReference type="SAM" id="SignalP"/>
    </source>
</evidence>
<dbReference type="Proteomes" id="UP000266673">
    <property type="component" value="Unassembled WGS sequence"/>
</dbReference>
<accession>A0A397UMC7</accession>
<comment type="caution">
    <text evidence="2">The sequence shown here is derived from an EMBL/GenBank/DDBJ whole genome shotgun (WGS) entry which is preliminary data.</text>
</comment>
<sequence>MKNFYFLINLLLIIFTTQKHFIIYAEGPLASLWGINDAEVQRYIIIEKNLVLIDKIVKPFLNDSSFGGTWIDVKLNKVFINTVNQSQVPIIKSLPELKNYLNFLEFQPANNSLEYLKFSFNQIISILVPQRKPHNVFIGIKPKDNNVVISLGLD</sequence>